<dbReference type="GO" id="GO:0044550">
    <property type="term" value="P:secondary metabolite biosynthetic process"/>
    <property type="evidence" value="ECO:0007669"/>
    <property type="project" value="TreeGrafter"/>
</dbReference>
<keyword evidence="6" id="KW-1185">Reference proteome</keyword>
<dbReference type="InterPro" id="IPR002938">
    <property type="entry name" value="FAD-bd"/>
</dbReference>
<dbReference type="GO" id="GO:0016491">
    <property type="term" value="F:oxidoreductase activity"/>
    <property type="evidence" value="ECO:0007669"/>
    <property type="project" value="UniProtKB-KW"/>
</dbReference>
<keyword evidence="1" id="KW-0285">Flavoprotein</keyword>
<evidence type="ECO:0000256" key="3">
    <source>
        <dbReference type="ARBA" id="ARBA00023002"/>
    </source>
</evidence>
<dbReference type="VEuPathDB" id="FungiDB:ASPSYDRAFT_92694"/>
<name>A0A1L9T8F2_9EURO</name>
<evidence type="ECO:0000313" key="6">
    <source>
        <dbReference type="Proteomes" id="UP000184356"/>
    </source>
</evidence>
<reference evidence="6" key="1">
    <citation type="journal article" date="2017" name="Genome Biol.">
        <title>Comparative genomics reveals high biological diversity and specific adaptations in the industrially and medically important fungal genus Aspergillus.</title>
        <authorList>
            <person name="de Vries R.P."/>
            <person name="Riley R."/>
            <person name="Wiebenga A."/>
            <person name="Aguilar-Osorio G."/>
            <person name="Amillis S."/>
            <person name="Uchima C.A."/>
            <person name="Anderluh G."/>
            <person name="Asadollahi M."/>
            <person name="Askin M."/>
            <person name="Barry K."/>
            <person name="Battaglia E."/>
            <person name="Bayram O."/>
            <person name="Benocci T."/>
            <person name="Braus-Stromeyer S.A."/>
            <person name="Caldana C."/>
            <person name="Canovas D."/>
            <person name="Cerqueira G.C."/>
            <person name="Chen F."/>
            <person name="Chen W."/>
            <person name="Choi C."/>
            <person name="Clum A."/>
            <person name="Dos Santos R.A."/>
            <person name="Damasio A.R."/>
            <person name="Diallinas G."/>
            <person name="Emri T."/>
            <person name="Fekete E."/>
            <person name="Flipphi M."/>
            <person name="Freyberg S."/>
            <person name="Gallo A."/>
            <person name="Gournas C."/>
            <person name="Habgood R."/>
            <person name="Hainaut M."/>
            <person name="Harispe M.L."/>
            <person name="Henrissat B."/>
            <person name="Hilden K.S."/>
            <person name="Hope R."/>
            <person name="Hossain A."/>
            <person name="Karabika E."/>
            <person name="Karaffa L."/>
            <person name="Karanyi Z."/>
            <person name="Krasevec N."/>
            <person name="Kuo A."/>
            <person name="Kusch H."/>
            <person name="LaButti K."/>
            <person name="Lagendijk E.L."/>
            <person name="Lapidus A."/>
            <person name="Levasseur A."/>
            <person name="Lindquist E."/>
            <person name="Lipzen A."/>
            <person name="Logrieco A.F."/>
            <person name="MacCabe A."/>
            <person name="Maekelae M.R."/>
            <person name="Malavazi I."/>
            <person name="Melin P."/>
            <person name="Meyer V."/>
            <person name="Mielnichuk N."/>
            <person name="Miskei M."/>
            <person name="Molnar A.P."/>
            <person name="Mule G."/>
            <person name="Ngan C.Y."/>
            <person name="Orejas M."/>
            <person name="Orosz E."/>
            <person name="Ouedraogo J.P."/>
            <person name="Overkamp K.M."/>
            <person name="Park H.-S."/>
            <person name="Perrone G."/>
            <person name="Piumi F."/>
            <person name="Punt P.J."/>
            <person name="Ram A.F."/>
            <person name="Ramon A."/>
            <person name="Rauscher S."/>
            <person name="Record E."/>
            <person name="Riano-Pachon D.M."/>
            <person name="Robert V."/>
            <person name="Roehrig J."/>
            <person name="Ruller R."/>
            <person name="Salamov A."/>
            <person name="Salih N.S."/>
            <person name="Samson R.A."/>
            <person name="Sandor E."/>
            <person name="Sanguinetti M."/>
            <person name="Schuetze T."/>
            <person name="Sepcic K."/>
            <person name="Shelest E."/>
            <person name="Sherlock G."/>
            <person name="Sophianopoulou V."/>
            <person name="Squina F.M."/>
            <person name="Sun H."/>
            <person name="Susca A."/>
            <person name="Todd R.B."/>
            <person name="Tsang A."/>
            <person name="Unkles S.E."/>
            <person name="van de Wiele N."/>
            <person name="van Rossen-Uffink D."/>
            <person name="Oliveira J.V."/>
            <person name="Vesth T.C."/>
            <person name="Visser J."/>
            <person name="Yu J.-H."/>
            <person name="Zhou M."/>
            <person name="Andersen M.R."/>
            <person name="Archer D.B."/>
            <person name="Baker S.E."/>
            <person name="Benoit I."/>
            <person name="Brakhage A.A."/>
            <person name="Braus G.H."/>
            <person name="Fischer R."/>
            <person name="Frisvad J.C."/>
            <person name="Goldman G.H."/>
            <person name="Houbraken J."/>
            <person name="Oakley B."/>
            <person name="Pocsi I."/>
            <person name="Scazzocchio C."/>
            <person name="Seiboth B."/>
            <person name="vanKuyk P.A."/>
            <person name="Wortman J."/>
            <person name="Dyer P.S."/>
            <person name="Grigoriev I.V."/>
        </authorList>
    </citation>
    <scope>NUCLEOTIDE SEQUENCE [LARGE SCALE GENOMIC DNA]</scope>
    <source>
        <strain evidence="6">CBS 593.65</strain>
    </source>
</reference>
<dbReference type="GeneID" id="63768792"/>
<dbReference type="EMBL" id="KV878592">
    <property type="protein sequence ID" value="OJJ55563.1"/>
    <property type="molecule type" value="Genomic_DNA"/>
</dbReference>
<dbReference type="Proteomes" id="UP000184356">
    <property type="component" value="Unassembled WGS sequence"/>
</dbReference>
<feature type="domain" description="FAD-binding" evidence="4">
    <location>
        <begin position="152"/>
        <end position="372"/>
    </location>
</feature>
<gene>
    <name evidence="5" type="ORF">ASPSYDRAFT_92694</name>
</gene>
<dbReference type="Gene3D" id="3.50.50.60">
    <property type="entry name" value="FAD/NAD(P)-binding domain"/>
    <property type="match status" value="1"/>
</dbReference>
<accession>A0A1L9T8F2</accession>
<keyword evidence="3" id="KW-0560">Oxidoreductase</keyword>
<sequence>MSIPHHQKINIAIAGGGIAGLSLTVGLIQHPHITVHIYESQPAYPCTGAGLALHKNALAAMDLISPELKISYLARANLMSRDAEVELATQVLLAEGQHSGRVIGRLGKAKGRRTISRKDLLEGWIGLLPGNTVSFGKKVQGVVLSLLNDGGDSNDIKSQVKLEFTDGTTAEADCLIGADGVRSAARRYLLGENHPATAPKNHDQWYLYSRAVPMDEARQVVREEWTRNAAILCGSKGYMCSLPIDKGDTLSCTFQAPGALCGGEPESFTMGLFDGYSEDARAIAELISRNPHQSWKIYDHDPAPKYYHGVVAMIGDAAHATGPFVGNGAGQAIEDAAVLNALFARLAEASQIPAVFSAYDAVRRERSTKAINMSRDVGRLYAYALEAVGSDPEKMERYLRESGSYLNDVDLEAQNAAAIDLFEKYRVNIESI</sequence>
<keyword evidence="2" id="KW-0274">FAD</keyword>
<dbReference type="AlphaFoldDB" id="A0A1L9T8F2"/>
<dbReference type="InterPro" id="IPR051104">
    <property type="entry name" value="FAD_monoxygenase"/>
</dbReference>
<dbReference type="Pfam" id="PF01494">
    <property type="entry name" value="FAD_binding_3"/>
    <property type="match status" value="1"/>
</dbReference>
<evidence type="ECO:0000313" key="5">
    <source>
        <dbReference type="EMBL" id="OJJ55563.1"/>
    </source>
</evidence>
<evidence type="ECO:0000256" key="1">
    <source>
        <dbReference type="ARBA" id="ARBA00022630"/>
    </source>
</evidence>
<evidence type="ECO:0000259" key="4">
    <source>
        <dbReference type="Pfam" id="PF01494"/>
    </source>
</evidence>
<dbReference type="RefSeq" id="XP_040699369.1">
    <property type="nucleotide sequence ID" value="XM_040852719.1"/>
</dbReference>
<dbReference type="PRINTS" id="PR00420">
    <property type="entry name" value="RNGMNOXGNASE"/>
</dbReference>
<dbReference type="PANTHER" id="PTHR46720">
    <property type="entry name" value="HYDROXYLASE, PUTATIVE (AFU_ORTHOLOGUE AFUA_3G01460)-RELATED"/>
    <property type="match status" value="1"/>
</dbReference>
<dbReference type="GO" id="GO:0071949">
    <property type="term" value="F:FAD binding"/>
    <property type="evidence" value="ECO:0007669"/>
    <property type="project" value="InterPro"/>
</dbReference>
<dbReference type="STRING" id="1036612.A0A1L9T8F2"/>
<organism evidence="5 6">
    <name type="scientific">Aspergillus sydowii CBS 593.65</name>
    <dbReference type="NCBI Taxonomy" id="1036612"/>
    <lineage>
        <taxon>Eukaryota</taxon>
        <taxon>Fungi</taxon>
        <taxon>Dikarya</taxon>
        <taxon>Ascomycota</taxon>
        <taxon>Pezizomycotina</taxon>
        <taxon>Eurotiomycetes</taxon>
        <taxon>Eurotiomycetidae</taxon>
        <taxon>Eurotiales</taxon>
        <taxon>Aspergillaceae</taxon>
        <taxon>Aspergillus</taxon>
        <taxon>Aspergillus subgen. Nidulantes</taxon>
    </lineage>
</organism>
<evidence type="ECO:0000256" key="2">
    <source>
        <dbReference type="ARBA" id="ARBA00022827"/>
    </source>
</evidence>
<dbReference type="SUPFAM" id="SSF51905">
    <property type="entry name" value="FAD/NAD(P)-binding domain"/>
    <property type="match status" value="1"/>
</dbReference>
<dbReference type="InterPro" id="IPR036188">
    <property type="entry name" value="FAD/NAD-bd_sf"/>
</dbReference>
<dbReference type="OrthoDB" id="417877at2759"/>
<protein>
    <recommendedName>
        <fullName evidence="4">FAD-binding domain-containing protein</fullName>
    </recommendedName>
</protein>
<proteinExistence type="predicted"/>
<dbReference type="PANTHER" id="PTHR46720:SF3">
    <property type="entry name" value="FAD-BINDING DOMAIN-CONTAINING PROTEIN-RELATED"/>
    <property type="match status" value="1"/>
</dbReference>